<dbReference type="PANTHER" id="PTHR35526:SF3">
    <property type="entry name" value="ANTI-SIGMA-F FACTOR RSBW"/>
    <property type="match status" value="1"/>
</dbReference>
<protein>
    <submittedName>
        <fullName evidence="3">DcmR-like sensory protein</fullName>
    </submittedName>
</protein>
<dbReference type="Pfam" id="PF14417">
    <property type="entry name" value="MEDS"/>
    <property type="match status" value="1"/>
</dbReference>
<evidence type="ECO:0000313" key="5">
    <source>
        <dbReference type="Proteomes" id="UP000590811"/>
    </source>
</evidence>
<dbReference type="OrthoDB" id="3867457at2"/>
<feature type="domain" description="MEDS" evidence="1">
    <location>
        <begin position="12"/>
        <end position="175"/>
    </location>
</feature>
<dbReference type="RefSeq" id="WP_121030298.1">
    <property type="nucleotide sequence ID" value="NZ_JACHVT010000004.1"/>
</dbReference>
<evidence type="ECO:0000313" key="2">
    <source>
        <dbReference type="EMBL" id="MBB2986753.1"/>
    </source>
</evidence>
<dbReference type="EMBL" id="JACHVT010000004">
    <property type="protein sequence ID" value="MBB2986753.1"/>
    <property type="molecule type" value="Genomic_DNA"/>
</dbReference>
<dbReference type="InterPro" id="IPR025847">
    <property type="entry name" value="MEDS_domain"/>
</dbReference>
<reference evidence="3 4" key="1">
    <citation type="submission" date="2018-10" db="EMBL/GenBank/DDBJ databases">
        <title>Sequencing the genomes of 1000 actinobacteria strains.</title>
        <authorList>
            <person name="Klenk H.-P."/>
        </authorList>
    </citation>
    <scope>NUCLEOTIDE SEQUENCE [LARGE SCALE GENOMIC DNA]</scope>
    <source>
        <strain evidence="3 4">DSM 44267</strain>
    </source>
</reference>
<dbReference type="CDD" id="cd16936">
    <property type="entry name" value="HATPase_RsbW-like"/>
    <property type="match status" value="1"/>
</dbReference>
<sequence>MSHGDLVASRGHGVRFYRHDSELVGTVVPWVLDGVRGGRHVVVLLTDQHLDAVARALEDHGVAPGREYVARTADAVIASLRGGPEGRVAREPFHATVDALLGPDRAAARRAGHEVPGVLVVGEPSAVLWRQGAVQECLDLEALCAEAAAEVPLDLRCVYALADFDAADLDHLRQTCRGHTRVEAPESRPDLGIGGVTSTRGVGVVAERTEVFLPVPQAVAGVRRLVATTLDGTPYRRAAPDATLLASELATNAFVHSGGAPFRVTVAAGRRHLRIAIEDGSDDEVRLAPPTSDGESGRGVAIIDALASRWGASPLAGGKVVWAEIDLV</sequence>
<evidence type="ECO:0000259" key="1">
    <source>
        <dbReference type="Pfam" id="PF14417"/>
    </source>
</evidence>
<dbReference type="PANTHER" id="PTHR35526">
    <property type="entry name" value="ANTI-SIGMA-F FACTOR RSBW-RELATED"/>
    <property type="match status" value="1"/>
</dbReference>
<dbReference type="EMBL" id="RBXT01000001">
    <property type="protein sequence ID" value="RKT76803.1"/>
    <property type="molecule type" value="Genomic_DNA"/>
</dbReference>
<dbReference type="Proteomes" id="UP000278440">
    <property type="component" value="Unassembled WGS sequence"/>
</dbReference>
<evidence type="ECO:0000313" key="4">
    <source>
        <dbReference type="Proteomes" id="UP000278440"/>
    </source>
</evidence>
<dbReference type="InterPro" id="IPR050267">
    <property type="entry name" value="Anti-sigma-factor_SerPK"/>
</dbReference>
<proteinExistence type="predicted"/>
<keyword evidence="4" id="KW-1185">Reference proteome</keyword>
<dbReference type="InterPro" id="IPR036890">
    <property type="entry name" value="HATPase_C_sf"/>
</dbReference>
<dbReference type="Proteomes" id="UP000590811">
    <property type="component" value="Unassembled WGS sequence"/>
</dbReference>
<organism evidence="3 4">
    <name type="scientific">Terracoccus luteus</name>
    <dbReference type="NCBI Taxonomy" id="53356"/>
    <lineage>
        <taxon>Bacteria</taxon>
        <taxon>Bacillati</taxon>
        <taxon>Actinomycetota</taxon>
        <taxon>Actinomycetes</taxon>
        <taxon>Micrococcales</taxon>
        <taxon>Intrasporangiaceae</taxon>
        <taxon>Terracoccus</taxon>
    </lineage>
</organism>
<comment type="caution">
    <text evidence="3">The sequence shown here is derived from an EMBL/GenBank/DDBJ whole genome shotgun (WGS) entry which is preliminary data.</text>
</comment>
<evidence type="ECO:0000313" key="3">
    <source>
        <dbReference type="EMBL" id="RKT76803.1"/>
    </source>
</evidence>
<dbReference type="AlphaFoldDB" id="A0A495XWF9"/>
<reference evidence="2 5" key="2">
    <citation type="submission" date="2020-08" db="EMBL/GenBank/DDBJ databases">
        <title>Genomic Encyclopedia of Type Strains, Phase IV (KMG-V): Genome sequencing to study the core and pangenomes of soil and plant-associated prokaryotes.</title>
        <authorList>
            <person name="Whitman W."/>
        </authorList>
    </citation>
    <scope>NUCLEOTIDE SEQUENCE [LARGE SCALE GENOMIC DNA]</scope>
    <source>
        <strain evidence="2 5">B3ACCR2</strain>
    </source>
</reference>
<name>A0A495XWF9_9MICO</name>
<accession>A0A495XWF9</accession>
<gene>
    <name evidence="3" type="ORF">DFJ68_0203</name>
    <name evidence="2" type="ORF">FHW14_001918</name>
</gene>
<dbReference type="Gene3D" id="3.30.565.10">
    <property type="entry name" value="Histidine kinase-like ATPase, C-terminal domain"/>
    <property type="match status" value="1"/>
</dbReference>